<gene>
    <name evidence="2 3" type="primary">LOC111131629</name>
</gene>
<dbReference type="KEGG" id="cvn:111131629"/>
<protein>
    <submittedName>
        <fullName evidence="2 3">Uncharacterized protein LOC111131629</fullName>
    </submittedName>
</protein>
<dbReference type="Proteomes" id="UP000694844">
    <property type="component" value="Chromosome 4"/>
</dbReference>
<dbReference type="AlphaFoldDB" id="A0A8B8E6B9"/>
<accession>A0A8B8E6B9</accession>
<evidence type="ECO:0000313" key="3">
    <source>
        <dbReference type="RefSeq" id="XP_022334952.1"/>
    </source>
</evidence>
<dbReference type="GeneID" id="111131629"/>
<evidence type="ECO:0000313" key="2">
    <source>
        <dbReference type="RefSeq" id="XP_022334951.1"/>
    </source>
</evidence>
<keyword evidence="1" id="KW-1185">Reference proteome</keyword>
<reference evidence="2 3" key="1">
    <citation type="submission" date="2025-04" db="UniProtKB">
        <authorList>
            <consortium name="RefSeq"/>
        </authorList>
    </citation>
    <scope>IDENTIFICATION</scope>
    <source>
        <tissue evidence="2 3">Whole sample</tissue>
    </source>
</reference>
<dbReference type="RefSeq" id="XP_022334951.1">
    <property type="nucleotide sequence ID" value="XM_022479243.1"/>
</dbReference>
<organism evidence="1 2">
    <name type="scientific">Crassostrea virginica</name>
    <name type="common">Eastern oyster</name>
    <dbReference type="NCBI Taxonomy" id="6565"/>
    <lineage>
        <taxon>Eukaryota</taxon>
        <taxon>Metazoa</taxon>
        <taxon>Spiralia</taxon>
        <taxon>Lophotrochozoa</taxon>
        <taxon>Mollusca</taxon>
        <taxon>Bivalvia</taxon>
        <taxon>Autobranchia</taxon>
        <taxon>Pteriomorphia</taxon>
        <taxon>Ostreida</taxon>
        <taxon>Ostreoidea</taxon>
        <taxon>Ostreidae</taxon>
        <taxon>Crassostrea</taxon>
    </lineage>
</organism>
<proteinExistence type="predicted"/>
<dbReference type="RefSeq" id="XP_022334952.1">
    <property type="nucleotide sequence ID" value="XM_022479244.1"/>
</dbReference>
<evidence type="ECO:0000313" key="1">
    <source>
        <dbReference type="Proteomes" id="UP000694844"/>
    </source>
</evidence>
<sequence>MSNQKSINVRAKDSSVLSGGNAIIQSLPLGIDIPQVTVTDNGQRTEGCSCSTTVDIEAMECDISVADQTAVLVYIDPQEETVPAACESLPEEESITRVTGRTVEGTNNLHFFVHEHGKHIQIGQCCLIVEIHVNDQMMEKLRAEGTLQVNTKIGGSLVTITWRDLRTDKEEMKARIKVQLQSSLTEQLQAWEKAALQDLVDNECDKCRQLVSFLFTKIEGHLTDISPGCLQLTVVFTDRKKLDRGTSPEALSAIREFLDSLLLTQDLESATSDLRFSITVLDQEVYDSTATIYSRERTTTITEERQSDLTGMKGEISGEMMRQDELTSQMSENIQKVVQKALSEELAHFRLEQTKILREAVEEVLPEMEQRMFEKISGKSQVQDIQGMVVPQRVLRIYRENPPIWKKSGNLSAVCSPKSKLKRHYLKLRKKYMIAKSNCPRKKSSKKSAMCRSQEIVKMKRHHLQMKTNMTKAN</sequence>
<dbReference type="OrthoDB" id="6209852at2759"/>
<name>A0A8B8E6B9_CRAVI</name>